<dbReference type="NCBIfam" id="NF003756">
    <property type="entry name" value="PRK05349.1"/>
    <property type="match status" value="1"/>
</dbReference>
<feature type="transmembrane region" description="Helical" evidence="16">
    <location>
        <begin position="327"/>
        <end position="345"/>
    </location>
</feature>
<evidence type="ECO:0000256" key="6">
    <source>
        <dbReference type="ARBA" id="ARBA00022643"/>
    </source>
</evidence>
<dbReference type="EC" id="7.2.1.1" evidence="16"/>
<protein>
    <recommendedName>
        <fullName evidence="16">Na(+)-translocating NADH-quinone reductase subunit B</fullName>
        <shortName evidence="16">Na(+)-NQR subunit B</shortName>
        <shortName evidence="16">Na(+)-translocating NQR subunit B</shortName>
        <ecNumber evidence="16">7.2.1.1</ecNumber>
    </recommendedName>
    <alternativeName>
        <fullName evidence="16">NQR complex subunit B</fullName>
    </alternativeName>
    <alternativeName>
        <fullName evidence="16">NQR-1 subunit B</fullName>
    </alternativeName>
</protein>
<reference evidence="19 20" key="1">
    <citation type="submission" date="2018-06" db="EMBL/GenBank/DDBJ databases">
        <authorList>
            <consortium name="Pathogen Informatics"/>
            <person name="Doyle S."/>
        </authorList>
    </citation>
    <scope>NUCLEOTIDE SEQUENCE [LARGE SCALE GENOMIC DNA]</scope>
    <source>
        <strain evidence="19 20">NCTC10211</strain>
    </source>
</reference>
<organism evidence="19 20">
    <name type="scientific">Serratia marcescens</name>
    <dbReference type="NCBI Taxonomy" id="615"/>
    <lineage>
        <taxon>Bacteria</taxon>
        <taxon>Pseudomonadati</taxon>
        <taxon>Pseudomonadota</taxon>
        <taxon>Gammaproteobacteria</taxon>
        <taxon>Enterobacterales</taxon>
        <taxon>Yersiniaceae</taxon>
        <taxon>Serratia</taxon>
    </lineage>
</organism>
<evidence type="ECO:0000256" key="9">
    <source>
        <dbReference type="ARBA" id="ARBA00022989"/>
    </source>
</evidence>
<comment type="subunit">
    <text evidence="16">Composed of six subunits; NqrA, NqrB, NqrC, NqrD, NqrE and NqrF.</text>
</comment>
<dbReference type="Proteomes" id="UP000254765">
    <property type="component" value="Unassembled WGS sequence"/>
</dbReference>
<comment type="caution">
    <text evidence="16">Lacks conserved residue(s) required for the propagation of feature annotation.</text>
</comment>
<name>A0A379Y091_SERMA</name>
<keyword evidence="12 16" id="KW-0406">Ion transport</keyword>
<dbReference type="GO" id="GO:0055085">
    <property type="term" value="P:transmembrane transport"/>
    <property type="evidence" value="ECO:0007669"/>
    <property type="project" value="InterPro"/>
</dbReference>
<feature type="transmembrane region" description="Helical" evidence="16">
    <location>
        <begin position="297"/>
        <end position="315"/>
    </location>
</feature>
<evidence type="ECO:0000256" key="1">
    <source>
        <dbReference type="ARBA" id="ARBA00022448"/>
    </source>
</evidence>
<feature type="modified residue" description="FMN phosphoryl threonine" evidence="16 17">
    <location>
        <position position="236"/>
    </location>
</feature>
<evidence type="ECO:0000256" key="2">
    <source>
        <dbReference type="ARBA" id="ARBA00022475"/>
    </source>
</evidence>
<gene>
    <name evidence="19" type="primary">nqrB_1</name>
    <name evidence="16" type="synonym">nqrB</name>
    <name evidence="19" type="ORF">NCTC10211_00077</name>
</gene>
<keyword evidence="6 16" id="KW-0288">FMN</keyword>
<keyword evidence="10 16" id="KW-0520">NAD</keyword>
<evidence type="ECO:0000256" key="13">
    <source>
        <dbReference type="ARBA" id="ARBA00023075"/>
    </source>
</evidence>
<keyword evidence="8 16" id="KW-1278">Translocase</keyword>
<comment type="similarity">
    <text evidence="16">Belongs to the NqrB/RnfD family.</text>
</comment>
<evidence type="ECO:0000256" key="10">
    <source>
        <dbReference type="ARBA" id="ARBA00023027"/>
    </source>
</evidence>
<feature type="transmembrane region" description="Helical" evidence="16">
    <location>
        <begin position="357"/>
        <end position="374"/>
    </location>
</feature>
<dbReference type="GO" id="GO:0010181">
    <property type="term" value="F:FMN binding"/>
    <property type="evidence" value="ECO:0007669"/>
    <property type="project" value="InterPro"/>
</dbReference>
<keyword evidence="1 16" id="KW-0813">Transport</keyword>
<evidence type="ECO:0000256" key="11">
    <source>
        <dbReference type="ARBA" id="ARBA00023053"/>
    </source>
</evidence>
<evidence type="ECO:0000256" key="3">
    <source>
        <dbReference type="ARBA" id="ARBA00022519"/>
    </source>
</evidence>
<proteinExistence type="inferred from homology"/>
<dbReference type="PANTHER" id="PTHR30578:SF1">
    <property type="entry name" value="NA(+)-TRANSLOCATING NADH-QUINONE REDUCTASE SUBUNIT B"/>
    <property type="match status" value="1"/>
</dbReference>
<keyword evidence="5 16" id="KW-0285">Flavoprotein</keyword>
<dbReference type="EMBL" id="UGYK01000002">
    <property type="protein sequence ID" value="SUI39018.1"/>
    <property type="molecule type" value="Genomic_DNA"/>
</dbReference>
<keyword evidence="15 16" id="KW-0739">Sodium transport</keyword>
<comment type="cofactor">
    <cofactor evidence="16 17">
        <name>FMN</name>
        <dbReference type="ChEBI" id="CHEBI:58210"/>
    </cofactor>
</comment>
<feature type="transmembrane region" description="Helical" evidence="16">
    <location>
        <begin position="268"/>
        <end position="290"/>
    </location>
</feature>
<evidence type="ECO:0000313" key="19">
    <source>
        <dbReference type="EMBL" id="SUI39018.1"/>
    </source>
</evidence>
<dbReference type="PIRSF" id="PIRSF016055">
    <property type="entry name" value="NADH-UbQ_OxRdtase_B_su"/>
    <property type="match status" value="1"/>
</dbReference>
<evidence type="ECO:0000256" key="18">
    <source>
        <dbReference type="SAM" id="MobiDB-lite"/>
    </source>
</evidence>
<evidence type="ECO:0000256" key="15">
    <source>
        <dbReference type="ARBA" id="ARBA00023201"/>
    </source>
</evidence>
<keyword evidence="9 16" id="KW-1133">Transmembrane helix</keyword>
<evidence type="ECO:0000256" key="7">
    <source>
        <dbReference type="ARBA" id="ARBA00022692"/>
    </source>
</evidence>
<evidence type="ECO:0000256" key="14">
    <source>
        <dbReference type="ARBA" id="ARBA00023136"/>
    </source>
</evidence>
<comment type="catalytic activity">
    <reaction evidence="16">
        <text>a ubiquinone + n Na(+)(in) + NADH + H(+) = a ubiquinol + n Na(+)(out) + NAD(+)</text>
        <dbReference type="Rhea" id="RHEA:47748"/>
        <dbReference type="Rhea" id="RHEA-COMP:9565"/>
        <dbReference type="Rhea" id="RHEA-COMP:9566"/>
        <dbReference type="ChEBI" id="CHEBI:15378"/>
        <dbReference type="ChEBI" id="CHEBI:16389"/>
        <dbReference type="ChEBI" id="CHEBI:17976"/>
        <dbReference type="ChEBI" id="CHEBI:29101"/>
        <dbReference type="ChEBI" id="CHEBI:57540"/>
        <dbReference type="ChEBI" id="CHEBI:57945"/>
        <dbReference type="EC" id="7.2.1.1"/>
    </reaction>
</comment>
<evidence type="ECO:0000256" key="16">
    <source>
        <dbReference type="HAMAP-Rule" id="MF_00426"/>
    </source>
</evidence>
<feature type="transmembrane region" description="Helical" evidence="16">
    <location>
        <begin position="56"/>
        <end position="73"/>
    </location>
</feature>
<feature type="region of interest" description="Disordered" evidence="18">
    <location>
        <begin position="399"/>
        <end position="426"/>
    </location>
</feature>
<keyword evidence="2 16" id="KW-1003">Cell membrane</keyword>
<dbReference type="HAMAP" id="MF_00426">
    <property type="entry name" value="NqrB"/>
    <property type="match status" value="1"/>
</dbReference>
<dbReference type="GO" id="GO:0022904">
    <property type="term" value="P:respiratory electron transport chain"/>
    <property type="evidence" value="ECO:0007669"/>
    <property type="project" value="InterPro"/>
</dbReference>
<evidence type="ECO:0000256" key="12">
    <source>
        <dbReference type="ARBA" id="ARBA00023065"/>
    </source>
</evidence>
<dbReference type="GO" id="GO:0006814">
    <property type="term" value="P:sodium ion transport"/>
    <property type="evidence" value="ECO:0007669"/>
    <property type="project" value="UniProtKB-UniRule"/>
</dbReference>
<keyword evidence="4 16" id="KW-0597">Phosphoprotein</keyword>
<keyword evidence="11 16" id="KW-0915">Sodium</keyword>
<evidence type="ECO:0000256" key="17">
    <source>
        <dbReference type="PIRSR" id="PIRSR016055-50"/>
    </source>
</evidence>
<evidence type="ECO:0000256" key="8">
    <source>
        <dbReference type="ARBA" id="ARBA00022967"/>
    </source>
</evidence>
<dbReference type="NCBIfam" id="TIGR01937">
    <property type="entry name" value="nqrB"/>
    <property type="match status" value="1"/>
</dbReference>
<feature type="transmembrane region" description="Helical" evidence="16">
    <location>
        <begin position="128"/>
        <end position="147"/>
    </location>
</feature>
<keyword evidence="3" id="KW-0997">Cell inner membrane</keyword>
<dbReference type="GO" id="GO:0016655">
    <property type="term" value="F:oxidoreductase activity, acting on NAD(P)H, quinone or similar compound as acceptor"/>
    <property type="evidence" value="ECO:0007669"/>
    <property type="project" value="UniProtKB-UniRule"/>
</dbReference>
<comment type="subcellular location">
    <subcellularLocation>
        <location evidence="16">Cell membrane</location>
        <topology evidence="16">Multi-pass membrane protein</topology>
    </subcellularLocation>
</comment>
<dbReference type="GO" id="GO:0005886">
    <property type="term" value="C:plasma membrane"/>
    <property type="evidence" value="ECO:0007669"/>
    <property type="project" value="UniProtKB-SubCell"/>
</dbReference>
<evidence type="ECO:0000313" key="20">
    <source>
        <dbReference type="Proteomes" id="UP000254765"/>
    </source>
</evidence>
<keyword evidence="13 16" id="KW-0830">Ubiquinone</keyword>
<accession>A0A379Y091</accession>
<evidence type="ECO:0000256" key="4">
    <source>
        <dbReference type="ARBA" id="ARBA00022553"/>
    </source>
</evidence>
<keyword evidence="19" id="KW-0560">Oxidoreductase</keyword>
<dbReference type="InterPro" id="IPR010966">
    <property type="entry name" value="NqrB"/>
</dbReference>
<sequence>MGLKNYFEKIEHHFTPGGKLEKWYPLYEATTTVFYTPGTVTRGASHVRDAIDLKRMMILVWLAVFPAMFWGMYNVGQQAIPALHHLYSGDALQQVLAGDWHYRLAQWLGASLAADAGWVSKMVLGACYFLPIYAVVFVVGGFWEVLFAIIRKHEVNEGFFVTSILFALIVPPTLPLWQAALGITFGVVVAKEIFGGTGRNFLNPALAGRAFLFFAYPAQISGDLVWTSADGFSGATPLAQWSAGGAHSLSNVATGQSISWLDAFLGNIPGSIGEVSTLMILIGGAIILFGRVASWRIVAGVMLGMVASALLFNAIGSDTNPMFAMPWYWHLVLGGFAFGMIFMATDPVSASFTNKGKWWYGILIGVMCVLIRVVNPRLSGRHDAGDPVRQPVRTAVRLPGGAGQHQAEKSPWRMKRKTTASVKRCW</sequence>
<feature type="transmembrane region" description="Helical" evidence="16">
    <location>
        <begin position="159"/>
        <end position="177"/>
    </location>
</feature>
<keyword evidence="14 16" id="KW-0472">Membrane</keyword>
<keyword evidence="7 16" id="KW-0812">Transmembrane</keyword>
<evidence type="ECO:0000256" key="5">
    <source>
        <dbReference type="ARBA" id="ARBA00022630"/>
    </source>
</evidence>
<dbReference type="AlphaFoldDB" id="A0A379Y091"/>
<comment type="function">
    <text evidence="16">NQR complex catalyzes the reduction of ubiquinone-1 to ubiquinol by two successive reactions, coupled with the transport of Na(+) ions from the cytoplasm to the periplasm. NqrA to NqrE are probably involved in the second step, the conversion of ubisemiquinone to ubiquinol.</text>
</comment>
<dbReference type="InterPro" id="IPR004338">
    <property type="entry name" value="NqrB/RnfD"/>
</dbReference>
<dbReference type="PANTHER" id="PTHR30578">
    <property type="entry name" value="ELECTRON TRANSPORT COMPLEX PROTEIN RNFD"/>
    <property type="match status" value="1"/>
</dbReference>
<dbReference type="Pfam" id="PF03116">
    <property type="entry name" value="NQR2_RnfD_RnfE"/>
    <property type="match status" value="1"/>
</dbReference>